<dbReference type="InterPro" id="IPR005225">
    <property type="entry name" value="Small_GTP-bd"/>
</dbReference>
<dbReference type="InterPro" id="IPR035647">
    <property type="entry name" value="EFG_III/V"/>
</dbReference>
<dbReference type="Gene3D" id="3.30.70.240">
    <property type="match status" value="1"/>
</dbReference>
<dbReference type="SUPFAM" id="SSF54980">
    <property type="entry name" value="EF-G C-terminal domain-like"/>
    <property type="match status" value="2"/>
</dbReference>
<dbReference type="Proteomes" id="UP001235939">
    <property type="component" value="Chromosome 18"/>
</dbReference>
<dbReference type="NCBIfam" id="TIGR00231">
    <property type="entry name" value="small_GTP"/>
    <property type="match status" value="1"/>
</dbReference>
<dbReference type="EMBL" id="CP092880">
    <property type="protein sequence ID" value="UYV79632.1"/>
    <property type="molecule type" value="Genomic_DNA"/>
</dbReference>
<dbReference type="PRINTS" id="PR00315">
    <property type="entry name" value="ELONGATNFCT"/>
</dbReference>
<dbReference type="InterPro" id="IPR031157">
    <property type="entry name" value="G_TR_CS"/>
</dbReference>
<dbReference type="PROSITE" id="PS51722">
    <property type="entry name" value="G_TR_2"/>
    <property type="match status" value="1"/>
</dbReference>
<evidence type="ECO:0000256" key="1">
    <source>
        <dbReference type="ARBA" id="ARBA00023136"/>
    </source>
</evidence>
<dbReference type="InterPro" id="IPR027417">
    <property type="entry name" value="P-loop_NTPase"/>
</dbReference>
<dbReference type="PANTHER" id="PTHR43512:SF7">
    <property type="entry name" value="TRANSLATION FACTOR GUF1, MITOCHONDRIAL"/>
    <property type="match status" value="1"/>
</dbReference>
<dbReference type="SUPFAM" id="SSF50447">
    <property type="entry name" value="Translation proteins"/>
    <property type="match status" value="1"/>
</dbReference>
<dbReference type="InterPro" id="IPR009000">
    <property type="entry name" value="Transl_B-barrel_sf"/>
</dbReference>
<keyword evidence="1" id="KW-0472">Membrane</keyword>
<proteinExistence type="predicted"/>
<sequence>MEYRLILYPWTPYRIDLKKFPPKNIRNFGIIAHVDHGKSTLSDRFLEITASDFHLCRHWVLMVRRRSLSSSSVVDSLASGRPRAPVDLPEDITSDVDVAGTVSADKAREQFLDKLPVERERGITVKAQTSSMLYKHNGETFLLNLIDTPGHVDFSYEVLRSLSACGGALLLVDANQGIQAQTIANYNLAFLAELPLIPVLNKIDLSNAKPEMVSAQVQRVLGVREDEILKVSAKVGTGIDELLKAIVERIPSPKGSPDNPFRAHLFDSWHDKTKGIICLINVVDGSVQLGDVIVSHLTGKEYQVLDLGVMYPDETSVPKLHTGQVGYVVGNMHTIADAKLGDTFYHKSRPAEPLPLIEQSKPMVYAGIYPVSLSQLKSLEKSIDRLVLNDPSVHMTMDSSPALGQGWRLGFLGLLHMEVFCQRLEMEFGELVVITAPSVPYKVGRMWVMQERRGVGLNTTFIDQEHSMFNYKFPLSEIIIDFCDKLMACTSGYARFSSNTSPSCSHC</sequence>
<evidence type="ECO:0000313" key="4">
    <source>
        <dbReference type="Proteomes" id="UP001235939"/>
    </source>
</evidence>
<dbReference type="InterPro" id="IPR000795">
    <property type="entry name" value="T_Tr_GTP-bd_dom"/>
</dbReference>
<dbReference type="InterPro" id="IPR006297">
    <property type="entry name" value="EF-4"/>
</dbReference>
<dbReference type="CDD" id="cd03699">
    <property type="entry name" value="EF4_II"/>
    <property type="match status" value="1"/>
</dbReference>
<evidence type="ECO:0000313" key="3">
    <source>
        <dbReference type="EMBL" id="UYV79632.1"/>
    </source>
</evidence>
<dbReference type="PANTHER" id="PTHR43512">
    <property type="entry name" value="TRANSLATION FACTOR GUF1-RELATED"/>
    <property type="match status" value="1"/>
</dbReference>
<protein>
    <submittedName>
        <fullName evidence="3">GUF1</fullName>
    </submittedName>
</protein>
<name>A0ABY6LEL9_9ARAC</name>
<evidence type="ECO:0000259" key="2">
    <source>
        <dbReference type="PROSITE" id="PS51722"/>
    </source>
</evidence>
<feature type="domain" description="Tr-type G" evidence="2">
    <location>
        <begin position="23"/>
        <end position="254"/>
    </location>
</feature>
<organism evidence="3 4">
    <name type="scientific">Cordylochernes scorpioides</name>
    <dbReference type="NCBI Taxonomy" id="51811"/>
    <lineage>
        <taxon>Eukaryota</taxon>
        <taxon>Metazoa</taxon>
        <taxon>Ecdysozoa</taxon>
        <taxon>Arthropoda</taxon>
        <taxon>Chelicerata</taxon>
        <taxon>Arachnida</taxon>
        <taxon>Pseudoscorpiones</taxon>
        <taxon>Cheliferoidea</taxon>
        <taxon>Chernetidae</taxon>
        <taxon>Cordylochernes</taxon>
    </lineage>
</organism>
<dbReference type="PROSITE" id="PS00301">
    <property type="entry name" value="G_TR_1"/>
    <property type="match status" value="1"/>
</dbReference>
<keyword evidence="4" id="KW-1185">Reference proteome</keyword>
<dbReference type="Gene3D" id="3.40.50.300">
    <property type="entry name" value="P-loop containing nucleotide triphosphate hydrolases"/>
    <property type="match status" value="1"/>
</dbReference>
<dbReference type="Pfam" id="PF00009">
    <property type="entry name" value="GTP_EFTU"/>
    <property type="match status" value="2"/>
</dbReference>
<reference evidence="3 4" key="1">
    <citation type="submission" date="2022-01" db="EMBL/GenBank/DDBJ databases">
        <title>A chromosomal length assembly of Cordylochernes scorpioides.</title>
        <authorList>
            <person name="Zeh D."/>
            <person name="Zeh J."/>
        </authorList>
    </citation>
    <scope>NUCLEOTIDE SEQUENCE [LARGE SCALE GENOMIC DNA]</scope>
    <source>
        <strain evidence="3">IN4F17</strain>
        <tissue evidence="3">Whole Body</tissue>
    </source>
</reference>
<dbReference type="SUPFAM" id="SSF52540">
    <property type="entry name" value="P-loop containing nucleoside triphosphate hydrolases"/>
    <property type="match status" value="1"/>
</dbReference>
<dbReference type="CDD" id="cd01890">
    <property type="entry name" value="LepA"/>
    <property type="match status" value="1"/>
</dbReference>
<accession>A0ABY6LEL9</accession>
<gene>
    <name evidence="3" type="ORF">LAZ67_18000101</name>
</gene>
<dbReference type="Gene3D" id="2.40.30.10">
    <property type="entry name" value="Translation factors"/>
    <property type="match status" value="1"/>
</dbReference>
<dbReference type="Gene3D" id="3.30.70.870">
    <property type="entry name" value="Elongation Factor G (Translational Gtpase), domain 3"/>
    <property type="match status" value="1"/>
</dbReference>